<protein>
    <submittedName>
        <fullName evidence="2">Uncharacterized protein</fullName>
    </submittedName>
</protein>
<dbReference type="Proteomes" id="UP001153620">
    <property type="component" value="Chromosome 1"/>
</dbReference>
<accession>A0A9N9WNE9</accession>
<sequence>MKDCLCPNCYAKIKDETNEIKEKIIEELKLDSVDKEVVVVYDGENDKQSAEFWNGKQNAEMENDRFDLFSLVFVPSAVVNYSTAPSAPPKEPSLPKIPQSAPIPVQQQQRPVSIHGFSSFQQPLSPLPSLQTNFSPQYSHQTSYHGSSPRGWSHVESPRSPGVGNQQPKLFYQNSSNAPPFEVAPPPPSTSLYDLGQPQAQIVSQVSTPQQQIYQQPQHPQYPQYYEDTPKQQQQQQPFMGTPLRKEAPITQKPAPVYQSQPVAATFQGGANMRGDTKWPPTEYKMQAEVENEERRKLALGPVFRPKRVNKDYSRFFAQNALSNTYPGYRVPPGTLHIGNGEFL</sequence>
<dbReference type="EMBL" id="OU895877">
    <property type="protein sequence ID" value="CAG9800055.1"/>
    <property type="molecule type" value="Genomic_DNA"/>
</dbReference>
<feature type="compositionally biased region" description="Polar residues" evidence="1">
    <location>
        <begin position="132"/>
        <end position="146"/>
    </location>
</feature>
<gene>
    <name evidence="2" type="ORF">CHIRRI_LOCUS3008</name>
</gene>
<reference evidence="2" key="2">
    <citation type="submission" date="2022-10" db="EMBL/GenBank/DDBJ databases">
        <authorList>
            <consortium name="ENA_rothamsted_submissions"/>
            <consortium name="culmorum"/>
            <person name="King R."/>
        </authorList>
    </citation>
    <scope>NUCLEOTIDE SEQUENCE</scope>
</reference>
<organism evidence="2 3">
    <name type="scientific">Chironomus riparius</name>
    <dbReference type="NCBI Taxonomy" id="315576"/>
    <lineage>
        <taxon>Eukaryota</taxon>
        <taxon>Metazoa</taxon>
        <taxon>Ecdysozoa</taxon>
        <taxon>Arthropoda</taxon>
        <taxon>Hexapoda</taxon>
        <taxon>Insecta</taxon>
        <taxon>Pterygota</taxon>
        <taxon>Neoptera</taxon>
        <taxon>Endopterygota</taxon>
        <taxon>Diptera</taxon>
        <taxon>Nematocera</taxon>
        <taxon>Chironomoidea</taxon>
        <taxon>Chironomidae</taxon>
        <taxon>Chironominae</taxon>
        <taxon>Chironomus</taxon>
    </lineage>
</organism>
<feature type="compositionally biased region" description="Polar residues" evidence="1">
    <location>
        <begin position="198"/>
        <end position="208"/>
    </location>
</feature>
<feature type="compositionally biased region" description="Polar residues" evidence="1">
    <location>
        <begin position="163"/>
        <end position="178"/>
    </location>
</feature>
<name>A0A9N9WNE9_9DIPT</name>
<keyword evidence="3" id="KW-1185">Reference proteome</keyword>
<evidence type="ECO:0000313" key="3">
    <source>
        <dbReference type="Proteomes" id="UP001153620"/>
    </source>
</evidence>
<feature type="region of interest" description="Disordered" evidence="1">
    <location>
        <begin position="125"/>
        <end position="239"/>
    </location>
</feature>
<dbReference type="AlphaFoldDB" id="A0A9N9WNE9"/>
<dbReference type="OrthoDB" id="1293114at2759"/>
<feature type="compositionally biased region" description="Low complexity" evidence="1">
    <location>
        <begin position="209"/>
        <end position="237"/>
    </location>
</feature>
<feature type="region of interest" description="Disordered" evidence="1">
    <location>
        <begin position="84"/>
        <end position="110"/>
    </location>
</feature>
<evidence type="ECO:0000256" key="1">
    <source>
        <dbReference type="SAM" id="MobiDB-lite"/>
    </source>
</evidence>
<proteinExistence type="predicted"/>
<evidence type="ECO:0000313" key="2">
    <source>
        <dbReference type="EMBL" id="CAG9800055.1"/>
    </source>
</evidence>
<reference evidence="2" key="1">
    <citation type="submission" date="2022-01" db="EMBL/GenBank/DDBJ databases">
        <authorList>
            <person name="King R."/>
        </authorList>
    </citation>
    <scope>NUCLEOTIDE SEQUENCE</scope>
</reference>